<dbReference type="InterPro" id="IPR028051">
    <property type="entry name" value="CheX-like_dom"/>
</dbReference>
<dbReference type="InterPro" id="IPR028976">
    <property type="entry name" value="CheC-like_sf"/>
</dbReference>
<organism evidence="3 4">
    <name type="scientific">Dactylosporangium matsuzakiense</name>
    <dbReference type="NCBI Taxonomy" id="53360"/>
    <lineage>
        <taxon>Bacteria</taxon>
        <taxon>Bacillati</taxon>
        <taxon>Actinomycetota</taxon>
        <taxon>Actinomycetes</taxon>
        <taxon>Micromonosporales</taxon>
        <taxon>Micromonosporaceae</taxon>
        <taxon>Dactylosporangium</taxon>
    </lineage>
</organism>
<dbReference type="PANTHER" id="PTHR39452:SF1">
    <property type="entry name" value="CHEY-P PHOSPHATASE CHEX"/>
    <property type="match status" value="1"/>
</dbReference>
<sequence length="156" mass="16488">MTSPAEEPLAAQDLEGIIWQVWTAYLGTSPTVASDDEQHSAAAEITASVGVAGAWLGMIVLRSDLGAAAAIAAEMLELASVKPDDIQDATGELMNIVAGNVKSFLPKPSHLALPQVVVGRAEVLWPGTRRLSRVMVGWDGHQVTVEVLEGVPPRRD</sequence>
<keyword evidence="1" id="KW-0145">Chemotaxis</keyword>
<accession>A0A9W6NNW4</accession>
<dbReference type="InterPro" id="IPR038756">
    <property type="entry name" value="CheX-like"/>
</dbReference>
<evidence type="ECO:0000313" key="3">
    <source>
        <dbReference type="EMBL" id="GLL03447.1"/>
    </source>
</evidence>
<evidence type="ECO:0000256" key="1">
    <source>
        <dbReference type="ARBA" id="ARBA00022500"/>
    </source>
</evidence>
<dbReference type="Gene3D" id="3.40.1550.10">
    <property type="entry name" value="CheC-like"/>
    <property type="match status" value="1"/>
</dbReference>
<dbReference type="SUPFAM" id="SSF103039">
    <property type="entry name" value="CheC-like"/>
    <property type="match status" value="1"/>
</dbReference>
<dbReference type="PANTHER" id="PTHR39452">
    <property type="entry name" value="CHEY-P PHOSPHATASE CHEX"/>
    <property type="match status" value="1"/>
</dbReference>
<protein>
    <recommendedName>
        <fullName evidence="2">Chemotaxis phosphatase CheX-like domain-containing protein</fullName>
    </recommendedName>
</protein>
<feature type="domain" description="Chemotaxis phosphatase CheX-like" evidence="2">
    <location>
        <begin position="45"/>
        <end position="120"/>
    </location>
</feature>
<dbReference type="Pfam" id="PF13690">
    <property type="entry name" value="CheX"/>
    <property type="match status" value="1"/>
</dbReference>
<dbReference type="Proteomes" id="UP001143480">
    <property type="component" value="Unassembled WGS sequence"/>
</dbReference>
<dbReference type="GO" id="GO:0006935">
    <property type="term" value="P:chemotaxis"/>
    <property type="evidence" value="ECO:0007669"/>
    <property type="project" value="UniProtKB-KW"/>
</dbReference>
<proteinExistence type="predicted"/>
<evidence type="ECO:0000313" key="4">
    <source>
        <dbReference type="Proteomes" id="UP001143480"/>
    </source>
</evidence>
<name>A0A9W6NNW4_9ACTN</name>
<evidence type="ECO:0000259" key="2">
    <source>
        <dbReference type="Pfam" id="PF13690"/>
    </source>
</evidence>
<dbReference type="EMBL" id="BSFP01000034">
    <property type="protein sequence ID" value="GLL03447.1"/>
    <property type="molecule type" value="Genomic_DNA"/>
</dbReference>
<reference evidence="3" key="1">
    <citation type="journal article" date="2014" name="Int. J. Syst. Evol. Microbiol.">
        <title>Complete genome sequence of Corynebacterium casei LMG S-19264T (=DSM 44701T), isolated from a smear-ripened cheese.</title>
        <authorList>
            <consortium name="US DOE Joint Genome Institute (JGI-PGF)"/>
            <person name="Walter F."/>
            <person name="Albersmeier A."/>
            <person name="Kalinowski J."/>
            <person name="Ruckert C."/>
        </authorList>
    </citation>
    <scope>NUCLEOTIDE SEQUENCE</scope>
    <source>
        <strain evidence="3">VKM Ac-1321</strain>
    </source>
</reference>
<dbReference type="RefSeq" id="WP_223092483.1">
    <property type="nucleotide sequence ID" value="NZ_BAAAXA010000001.1"/>
</dbReference>
<dbReference type="AlphaFoldDB" id="A0A9W6NNW4"/>
<reference evidence="3" key="2">
    <citation type="submission" date="2023-01" db="EMBL/GenBank/DDBJ databases">
        <authorList>
            <person name="Sun Q."/>
            <person name="Evtushenko L."/>
        </authorList>
    </citation>
    <scope>NUCLEOTIDE SEQUENCE</scope>
    <source>
        <strain evidence="3">VKM Ac-1321</strain>
    </source>
</reference>
<comment type="caution">
    <text evidence="3">The sequence shown here is derived from an EMBL/GenBank/DDBJ whole genome shotgun (WGS) entry which is preliminary data.</text>
</comment>
<keyword evidence="4" id="KW-1185">Reference proteome</keyword>
<gene>
    <name evidence="3" type="ORF">GCM10017581_051930</name>
</gene>